<feature type="coiled-coil region" evidence="1">
    <location>
        <begin position="172"/>
        <end position="199"/>
    </location>
</feature>
<feature type="compositionally biased region" description="Polar residues" evidence="2">
    <location>
        <begin position="1"/>
        <end position="11"/>
    </location>
</feature>
<proteinExistence type="predicted"/>
<evidence type="ECO:0000256" key="2">
    <source>
        <dbReference type="SAM" id="MobiDB-lite"/>
    </source>
</evidence>
<dbReference type="STRING" id="300112.A0A4S2KAY1"/>
<dbReference type="SMART" id="SM00343">
    <property type="entry name" value="ZnF_C2HC"/>
    <property type="match status" value="2"/>
</dbReference>
<feature type="region of interest" description="Disordered" evidence="2">
    <location>
        <begin position="1"/>
        <end position="73"/>
    </location>
</feature>
<dbReference type="InterPro" id="IPR001878">
    <property type="entry name" value="Znf_CCHC"/>
</dbReference>
<dbReference type="GO" id="GO:0008270">
    <property type="term" value="F:zinc ion binding"/>
    <property type="evidence" value="ECO:0007669"/>
    <property type="project" value="InterPro"/>
</dbReference>
<comment type="caution">
    <text evidence="4">The sequence shown here is derived from an EMBL/GenBank/DDBJ whole genome shotgun (WGS) entry which is preliminary data.</text>
</comment>
<gene>
    <name evidence="4" type="ORF">DBV15_12219</name>
</gene>
<feature type="compositionally biased region" description="Basic and acidic residues" evidence="2">
    <location>
        <begin position="26"/>
        <end position="39"/>
    </location>
</feature>
<keyword evidence="5" id="KW-1185">Reference proteome</keyword>
<feature type="domain" description="CCHC-type" evidence="3">
    <location>
        <begin position="563"/>
        <end position="579"/>
    </location>
</feature>
<feature type="compositionally biased region" description="Basic and acidic residues" evidence="2">
    <location>
        <begin position="50"/>
        <end position="59"/>
    </location>
</feature>
<evidence type="ECO:0000313" key="4">
    <source>
        <dbReference type="EMBL" id="TGZ45956.1"/>
    </source>
</evidence>
<dbReference type="GO" id="GO:0003676">
    <property type="term" value="F:nucleic acid binding"/>
    <property type="evidence" value="ECO:0007669"/>
    <property type="project" value="InterPro"/>
</dbReference>
<feature type="domain" description="CCHC-type" evidence="3">
    <location>
        <begin position="540"/>
        <end position="556"/>
    </location>
</feature>
<dbReference type="Gene3D" id="4.10.60.10">
    <property type="entry name" value="Zinc finger, CCHC-type"/>
    <property type="match status" value="1"/>
</dbReference>
<reference evidence="4 5" key="1">
    <citation type="journal article" date="2019" name="Philos. Trans. R. Soc. Lond., B, Biol. Sci.">
        <title>Ant behaviour and brain gene expression of defending hosts depend on the ecological success of the intruding social parasite.</title>
        <authorList>
            <person name="Kaur R."/>
            <person name="Stoldt M."/>
            <person name="Jongepier E."/>
            <person name="Feldmeyer B."/>
            <person name="Menzel F."/>
            <person name="Bornberg-Bauer E."/>
            <person name="Foitzik S."/>
        </authorList>
    </citation>
    <scope>NUCLEOTIDE SEQUENCE [LARGE SCALE GENOMIC DNA]</scope>
    <source>
        <tissue evidence="4">Whole body</tissue>
    </source>
</reference>
<evidence type="ECO:0000259" key="3">
    <source>
        <dbReference type="SMART" id="SM00343"/>
    </source>
</evidence>
<feature type="region of interest" description="Disordered" evidence="2">
    <location>
        <begin position="270"/>
        <end position="367"/>
    </location>
</feature>
<dbReference type="AlphaFoldDB" id="A0A4S2KAY1"/>
<dbReference type="EMBL" id="QBLH01003025">
    <property type="protein sequence ID" value="TGZ45956.1"/>
    <property type="molecule type" value="Genomic_DNA"/>
</dbReference>
<feature type="region of interest" description="Disordered" evidence="2">
    <location>
        <begin position="602"/>
        <end position="621"/>
    </location>
</feature>
<protein>
    <recommendedName>
        <fullName evidence="3">CCHC-type domain-containing protein</fullName>
    </recommendedName>
</protein>
<evidence type="ECO:0000256" key="1">
    <source>
        <dbReference type="SAM" id="Coils"/>
    </source>
</evidence>
<sequence length="733" mass="78219">MGRYYSINNFLGNNKGGKGKVRRKGDKSSDPSESSKGDESAEGAAINKRAKTDDMRQRMEVSQTLEDTREVGLQDSLTLSQGCKVTKGTSGKAIPPGISAKELVEHPGLLNKRIVELGADLLLDRVKLFLYSRLAAPYDDGTIDTEAEIYANVVDEVVHTLHSRGKEAARWAKEERRRKEELAKEVTELRTRVEVLEEKLSAGCPNSSCNQSTVMEMGEIVERRDIGCQTEAPCPGKATKSAGGSNNDPMEEKMVALDCKLETIAKDIRSLRESTKAKPVTPGGRPREVTSSGGTIDGGRRGISQATAPSSSFNKKGGPVSSVRTYAGVAGSGGGKEVKRGVRTRVPPPPGGSGVRGSRIGGKENRFPAAPKTAAVGITILNEGGTEEYARVLRSAKEKISLADPGIKDLRVRKAVTGSLLFEVPGADSNEKADLLAGRLRQEFIEGEVRVTRPFKCVDVRIGGLDDAATIQEVAEALAAAGQCKRKEVKVGSIRRTRKGMGTMWAECPVGAAKAAIDRDGITVGWSRARIELLQARPLRCYRCLEVGHVRASCTAPVDHYGVCYRCSQGDHRASLCAAEAPRCPLCADSGLPAAHRLGKGGLCPPEPGGGSSSPSSARTGFGLPGHRDGFLLSPVRIEGRRRPKEARVDFIKGFHHLCSLGSPRGGSHPGLSLGSKFPKVATRRGGGLTLPHGGFSPYSPLSWSCGSGAQAGILEPRPRPRTTPWGTRRWGS</sequence>
<dbReference type="InterPro" id="IPR036875">
    <property type="entry name" value="Znf_CCHC_sf"/>
</dbReference>
<feature type="compositionally biased region" description="Polar residues" evidence="2">
    <location>
        <begin position="304"/>
        <end position="314"/>
    </location>
</feature>
<feature type="compositionally biased region" description="Low complexity" evidence="2">
    <location>
        <begin position="723"/>
        <end position="733"/>
    </location>
</feature>
<evidence type="ECO:0000313" key="5">
    <source>
        <dbReference type="Proteomes" id="UP000310200"/>
    </source>
</evidence>
<name>A0A4S2KAY1_9HYME</name>
<dbReference type="SUPFAM" id="SSF57756">
    <property type="entry name" value="Retrovirus zinc finger-like domains"/>
    <property type="match status" value="1"/>
</dbReference>
<accession>A0A4S2KAY1</accession>
<keyword evidence="1" id="KW-0175">Coiled coil</keyword>
<dbReference type="Proteomes" id="UP000310200">
    <property type="component" value="Unassembled WGS sequence"/>
</dbReference>
<feature type="region of interest" description="Disordered" evidence="2">
    <location>
        <begin position="710"/>
        <end position="733"/>
    </location>
</feature>
<organism evidence="4 5">
    <name type="scientific">Temnothorax longispinosus</name>
    <dbReference type="NCBI Taxonomy" id="300112"/>
    <lineage>
        <taxon>Eukaryota</taxon>
        <taxon>Metazoa</taxon>
        <taxon>Ecdysozoa</taxon>
        <taxon>Arthropoda</taxon>
        <taxon>Hexapoda</taxon>
        <taxon>Insecta</taxon>
        <taxon>Pterygota</taxon>
        <taxon>Neoptera</taxon>
        <taxon>Endopterygota</taxon>
        <taxon>Hymenoptera</taxon>
        <taxon>Apocrita</taxon>
        <taxon>Aculeata</taxon>
        <taxon>Formicoidea</taxon>
        <taxon>Formicidae</taxon>
        <taxon>Myrmicinae</taxon>
        <taxon>Temnothorax</taxon>
    </lineage>
</organism>